<dbReference type="EMBL" id="CP003703">
    <property type="protein sequence ID" value="AFN65218.1"/>
    <property type="molecule type" value="Genomic_DNA"/>
</dbReference>
<dbReference type="InterPro" id="IPR009003">
    <property type="entry name" value="Peptidase_S1_PA"/>
</dbReference>
<accession>I6Z6J6</accession>
<feature type="domain" description="DUF31" evidence="1">
    <location>
        <begin position="69"/>
        <end position="245"/>
    </location>
</feature>
<protein>
    <recommendedName>
        <fullName evidence="1">DUF31 domain-containing protein</fullName>
    </recommendedName>
</protein>
<keyword evidence="3" id="KW-1185">Reference proteome</keyword>
<dbReference type="HOGENOM" id="CLU_026987_1_0_14"/>
<dbReference type="Pfam" id="PF01732">
    <property type="entry name" value="Mycop_pep_DUF31"/>
    <property type="match status" value="1"/>
</dbReference>
<dbReference type="PATRIC" id="fig|1197325.3.peg.461"/>
<dbReference type="InterPro" id="IPR022382">
    <property type="entry name" value="Mycoplasma_peptidase_DUF31"/>
</dbReference>
<evidence type="ECO:0000259" key="1">
    <source>
        <dbReference type="Pfam" id="PF01732"/>
    </source>
</evidence>
<dbReference type="RefSeq" id="WP_014849928.1">
    <property type="nucleotide sequence ID" value="NC_018149.1"/>
</dbReference>
<dbReference type="Proteomes" id="UP000009005">
    <property type="component" value="Chromosome"/>
</dbReference>
<dbReference type="SUPFAM" id="SSF50494">
    <property type="entry name" value="Trypsin-like serine proteases"/>
    <property type="match status" value="1"/>
</dbReference>
<dbReference type="OrthoDB" id="393864at2"/>
<dbReference type="KEGG" id="mwe:WEN_02145"/>
<proteinExistence type="predicted"/>
<dbReference type="AlphaFoldDB" id="I6Z6J6"/>
<evidence type="ECO:0000313" key="2">
    <source>
        <dbReference type="EMBL" id="AFN65218.1"/>
    </source>
</evidence>
<reference evidence="2 3" key="1">
    <citation type="journal article" date="2012" name="J. Bacteriol.">
        <title>Complete genome sequence of Mycoplasma wenyonii strain Massachusetts.</title>
        <authorList>
            <person name="Dos Santos A.P."/>
            <person name="Guimaraes A.M."/>
            <person name="do Nascimento N.C."/>
            <person name="Sanmiguel P.J."/>
            <person name="Messick J.B."/>
        </authorList>
    </citation>
    <scope>NUCLEOTIDE SEQUENCE [LARGE SCALE GENOMIC DNA]</scope>
    <source>
        <strain evidence="2 3">Massachusetts</strain>
    </source>
</reference>
<sequence>MKKLIIGSLTTAIPVPLASSCSYFFNKKAEEINRSSPTLKAKEEVILKLPEIRKKLNDYTFRLVTEGGWGTGWILDYQLPKKGEKYPLTWYIATNHHVIGRSIFQSNDYEIKNFCDLTACDKNSLSDWTFIRRNMKGREYLYHGAIKRQKIKPPRLFFVADDFLENTEKTQYRDFAILEIEFTDEEYAREVTSDFATKYPINTKKAINVFAPSLGKEEIESKKRNYYNLSYPTKAGRWDYLVSWFDKQENSSKIVGIQNIRIANCKNRGICEKERRYSYKMLNAKQINKGASGSMYIDDKGNLLGLLTSSCKTIGEKGNGVLPIRTKQISIGRASSQEYDLILGAKGQTISYKSQVEKYKKNTWLSTFKEWDTPIIV</sequence>
<evidence type="ECO:0000313" key="3">
    <source>
        <dbReference type="Proteomes" id="UP000009005"/>
    </source>
</evidence>
<name>I6Z6J6_MYCWM</name>
<organism evidence="2 3">
    <name type="scientific">Mycoplasma wenyonii (strain Massachusetts)</name>
    <name type="common">Eperythrozoon wenyonii</name>
    <dbReference type="NCBI Taxonomy" id="1197325"/>
    <lineage>
        <taxon>Bacteria</taxon>
        <taxon>Bacillati</taxon>
        <taxon>Mycoplasmatota</taxon>
        <taxon>Mollicutes</taxon>
        <taxon>Mycoplasmataceae</taxon>
        <taxon>Mycoplasma</taxon>
    </lineage>
</organism>
<dbReference type="PROSITE" id="PS51257">
    <property type="entry name" value="PROKAR_LIPOPROTEIN"/>
    <property type="match status" value="1"/>
</dbReference>
<dbReference type="STRING" id="1197325.WEN_02145"/>
<gene>
    <name evidence="2" type="ordered locus">WEN_02145</name>
</gene>